<sequence>MAGDEKFSTHFDPVEVLPLAGEVRGICRSLNALPVRPDLAHDLERDLTEQAIHATAAMAGNPMRLDEVRECLADEGTSPDDPAGPTVARARRVIANLGLAYAPLPKQRTEPGVFGVSDGFLRKVHAVMVQGTLARGMGEYVPGAENRVLSLVTRINAQDMSDMEQAVRAGIFHYHLHRIMPFAHGTGRVARFFESSILAVGGYRFACLMQPLTYRRRIDEYMRFFPSEQGEPAVMDSLTEFLVFMLSVLRDNLTALHSQCTVPLRKLALGDHFRILAESRRINKRTHQLLSLLLDRETDPDTGEPLPFLLKDLFLKQPYKLLYDKVSEHTARRDLGRLLELELLVKKGTSYYFQHHRLG</sequence>
<dbReference type="Gene3D" id="1.10.3290.10">
    <property type="entry name" value="Fido-like domain"/>
    <property type="match status" value="1"/>
</dbReference>
<dbReference type="InterPro" id="IPR003812">
    <property type="entry name" value="Fido"/>
</dbReference>
<dbReference type="AlphaFoldDB" id="A0A1T4XSZ6"/>
<evidence type="ECO:0000259" key="1">
    <source>
        <dbReference type="PROSITE" id="PS51459"/>
    </source>
</evidence>
<accession>A0A1T4XSZ6</accession>
<dbReference type="RefSeq" id="WP_078717983.1">
    <property type="nucleotide sequence ID" value="NZ_FUYC01000016.1"/>
</dbReference>
<dbReference type="InterPro" id="IPR036597">
    <property type="entry name" value="Fido-like_dom_sf"/>
</dbReference>
<dbReference type="OrthoDB" id="9813719at2"/>
<evidence type="ECO:0000313" key="2">
    <source>
        <dbReference type="EMBL" id="SKA92662.1"/>
    </source>
</evidence>
<dbReference type="Proteomes" id="UP000190027">
    <property type="component" value="Unassembled WGS sequence"/>
</dbReference>
<protein>
    <submittedName>
        <fullName evidence="2">Fic family protein</fullName>
    </submittedName>
</protein>
<dbReference type="STRING" id="1121449.SAMN02745704_02438"/>
<feature type="domain" description="Fido" evidence="1">
    <location>
        <begin position="116"/>
        <end position="244"/>
    </location>
</feature>
<dbReference type="PROSITE" id="PS51459">
    <property type="entry name" value="FIDO"/>
    <property type="match status" value="1"/>
</dbReference>
<name>A0A1T4XSZ6_9BACT</name>
<organism evidence="2 3">
    <name type="scientific">Paucidesulfovibrio gracilis DSM 16080</name>
    <dbReference type="NCBI Taxonomy" id="1121449"/>
    <lineage>
        <taxon>Bacteria</taxon>
        <taxon>Pseudomonadati</taxon>
        <taxon>Thermodesulfobacteriota</taxon>
        <taxon>Desulfovibrionia</taxon>
        <taxon>Desulfovibrionales</taxon>
        <taxon>Desulfovibrionaceae</taxon>
        <taxon>Paucidesulfovibrio</taxon>
    </lineage>
</organism>
<dbReference type="SUPFAM" id="SSF140931">
    <property type="entry name" value="Fic-like"/>
    <property type="match status" value="1"/>
</dbReference>
<dbReference type="EMBL" id="FUYC01000016">
    <property type="protein sequence ID" value="SKA92662.1"/>
    <property type="molecule type" value="Genomic_DNA"/>
</dbReference>
<gene>
    <name evidence="2" type="ORF">SAMN02745704_02438</name>
</gene>
<keyword evidence="3" id="KW-1185">Reference proteome</keyword>
<evidence type="ECO:0000313" key="3">
    <source>
        <dbReference type="Proteomes" id="UP000190027"/>
    </source>
</evidence>
<proteinExistence type="predicted"/>
<reference evidence="2 3" key="1">
    <citation type="submission" date="2017-02" db="EMBL/GenBank/DDBJ databases">
        <authorList>
            <person name="Peterson S.W."/>
        </authorList>
    </citation>
    <scope>NUCLEOTIDE SEQUENCE [LARGE SCALE GENOMIC DNA]</scope>
    <source>
        <strain evidence="2 3">DSM 16080</strain>
    </source>
</reference>